<keyword evidence="3 4" id="KW-0975">Bacterial flagellum</keyword>
<dbReference type="RefSeq" id="WP_354602052.1">
    <property type="nucleotide sequence ID" value="NZ_JBEWZI010000019.1"/>
</dbReference>
<sequence>MTKATTPEPKFELLQADDYSQYLLREPREIAFVLRQLAARRSMVTAHFGERNEFLLTTVIEVAADNKSLLVDLGREETIIANAMACGKLLCVTQIDKVKVQFPLERLERVTHEGFPALRAPLPDVLLRLQRREYYRLSAPAADTLSCQIPLANDRRITARVIDISGGGIAVLAPPDDTLLQPDMSFRNCQLVLPEFGAITATVHVRSLFRMTQRNGQDMLRAGCQFQDLSAPMAHAIQRYILRIEQDRASRNV</sequence>
<reference evidence="7 8" key="1">
    <citation type="submission" date="2024-07" db="EMBL/GenBank/DDBJ databases">
        <title>Uliginosibacterium flavum JJ3220;KACC:17644.</title>
        <authorList>
            <person name="Kim M.K."/>
        </authorList>
    </citation>
    <scope>NUCLEOTIDE SEQUENCE [LARGE SCALE GENOMIC DNA]</scope>
    <source>
        <strain evidence="7 8">KACC:17644</strain>
    </source>
</reference>
<evidence type="ECO:0000313" key="8">
    <source>
        <dbReference type="Proteomes" id="UP001549691"/>
    </source>
</evidence>
<comment type="subunit">
    <text evidence="4">Monomer. Interacts with the flagellar basal bodies.</text>
</comment>
<dbReference type="Pfam" id="PF07238">
    <property type="entry name" value="PilZ"/>
    <property type="match status" value="1"/>
</dbReference>
<keyword evidence="7" id="KW-0969">Cilium</keyword>
<dbReference type="SUPFAM" id="SSF141371">
    <property type="entry name" value="PilZ domain-like"/>
    <property type="match status" value="1"/>
</dbReference>
<dbReference type="Pfam" id="PF07317">
    <property type="entry name" value="PilZN"/>
    <property type="match status" value="1"/>
</dbReference>
<keyword evidence="2 4" id="KW-0547">Nucleotide-binding</keyword>
<keyword evidence="1 4" id="KW-0973">c-di-GMP</keyword>
<proteinExistence type="inferred from homology"/>
<feature type="domain" description="Type III secretion system flagellar brake protein YcgR PilZN" evidence="6">
    <location>
        <begin position="22"/>
        <end position="128"/>
    </location>
</feature>
<evidence type="ECO:0000259" key="6">
    <source>
        <dbReference type="Pfam" id="PF07317"/>
    </source>
</evidence>
<comment type="caution">
    <text evidence="7">The sequence shown here is derived from an EMBL/GenBank/DDBJ whole genome shotgun (WGS) entry which is preliminary data.</text>
</comment>
<evidence type="ECO:0000256" key="1">
    <source>
        <dbReference type="ARBA" id="ARBA00022636"/>
    </source>
</evidence>
<evidence type="ECO:0000256" key="2">
    <source>
        <dbReference type="ARBA" id="ARBA00022741"/>
    </source>
</evidence>
<dbReference type="InterPro" id="IPR012349">
    <property type="entry name" value="Split_barrel_FMN-bd"/>
</dbReference>
<dbReference type="Gene3D" id="2.30.110.10">
    <property type="entry name" value="Electron Transport, Fmn-binding Protein, Chain A"/>
    <property type="match status" value="1"/>
</dbReference>
<feature type="domain" description="PilZ" evidence="5">
    <location>
        <begin position="130"/>
        <end position="242"/>
    </location>
</feature>
<comment type="function">
    <text evidence="4">Acts as a flagellar brake, regulating swimming and swarming in a bis-(3'-5') cyclic diguanylic acid (c-di-GMP)-dependent manner. Binds 1 c-di-GMP dimer per subunit. Increasing levels of c-di-GMP lead to decreased motility.</text>
</comment>
<evidence type="ECO:0000313" key="7">
    <source>
        <dbReference type="EMBL" id="MET7015593.1"/>
    </source>
</evidence>
<keyword evidence="7" id="KW-0966">Cell projection</keyword>
<dbReference type="EMBL" id="JBEWZI010000019">
    <property type="protein sequence ID" value="MET7015593.1"/>
    <property type="molecule type" value="Genomic_DNA"/>
</dbReference>
<evidence type="ECO:0000256" key="4">
    <source>
        <dbReference type="HAMAP-Rule" id="MF_01457"/>
    </source>
</evidence>
<dbReference type="Proteomes" id="UP001549691">
    <property type="component" value="Unassembled WGS sequence"/>
</dbReference>
<protein>
    <recommendedName>
        <fullName evidence="4">Flagellar brake protein YcgR</fullName>
    </recommendedName>
    <alternativeName>
        <fullName evidence="4">Cyclic di-GMP binding protein YcgR</fullName>
    </alternativeName>
</protein>
<dbReference type="InterPro" id="IPR009875">
    <property type="entry name" value="PilZ_domain"/>
</dbReference>
<dbReference type="InterPro" id="IPR023787">
    <property type="entry name" value="T3SS_YcgR"/>
</dbReference>
<dbReference type="Gene3D" id="2.40.10.220">
    <property type="entry name" value="predicted glycosyltransferase like domains"/>
    <property type="match status" value="1"/>
</dbReference>
<comment type="similarity">
    <text evidence="4">Belongs to the YcgR family.</text>
</comment>
<dbReference type="HAMAP" id="MF_01457">
    <property type="entry name" value="YcgR"/>
    <property type="match status" value="1"/>
</dbReference>
<gene>
    <name evidence="4" type="primary">ycgR</name>
    <name evidence="7" type="ORF">ABXR19_15495</name>
</gene>
<dbReference type="InterPro" id="IPR009926">
    <property type="entry name" value="T3SS_YcgR_PilZN"/>
</dbReference>
<organism evidence="7 8">
    <name type="scientific">Uliginosibacterium flavum</name>
    <dbReference type="NCBI Taxonomy" id="1396831"/>
    <lineage>
        <taxon>Bacteria</taxon>
        <taxon>Pseudomonadati</taxon>
        <taxon>Pseudomonadota</taxon>
        <taxon>Betaproteobacteria</taxon>
        <taxon>Rhodocyclales</taxon>
        <taxon>Zoogloeaceae</taxon>
        <taxon>Uliginosibacterium</taxon>
    </lineage>
</organism>
<evidence type="ECO:0000259" key="5">
    <source>
        <dbReference type="Pfam" id="PF07238"/>
    </source>
</evidence>
<accession>A0ABV2TNT3</accession>
<evidence type="ECO:0000256" key="3">
    <source>
        <dbReference type="ARBA" id="ARBA00023143"/>
    </source>
</evidence>
<comment type="subcellular location">
    <subcellularLocation>
        <location evidence="4">Bacterial flagellum basal body</location>
    </subcellularLocation>
</comment>
<keyword evidence="8" id="KW-1185">Reference proteome</keyword>
<keyword evidence="7" id="KW-0282">Flagellum</keyword>
<name>A0ABV2TNT3_9RHOO</name>